<accession>A0ABP0A007</accession>
<reference evidence="1" key="1">
    <citation type="submission" date="2023-12" db="EMBL/GenBank/DDBJ databases">
        <authorList>
            <person name="Brown T."/>
        </authorList>
    </citation>
    <scope>NUCLEOTIDE SEQUENCE</scope>
</reference>
<protein>
    <submittedName>
        <fullName evidence="1">Uncharacterized protein</fullName>
    </submittedName>
</protein>
<gene>
    <name evidence="1" type="ORF">MPIPNATIZW_LOCUS12144</name>
</gene>
<evidence type="ECO:0000313" key="1">
    <source>
        <dbReference type="EMBL" id="CAK6443838.1"/>
    </source>
</evidence>
<proteinExistence type="predicted"/>
<dbReference type="Proteomes" id="UP001314169">
    <property type="component" value="Chromosome 3"/>
</dbReference>
<organism evidence="1 2">
    <name type="scientific">Pipistrellus nathusii</name>
    <name type="common">Nathusius' pipistrelle</name>
    <dbReference type="NCBI Taxonomy" id="59473"/>
    <lineage>
        <taxon>Eukaryota</taxon>
        <taxon>Metazoa</taxon>
        <taxon>Chordata</taxon>
        <taxon>Craniata</taxon>
        <taxon>Vertebrata</taxon>
        <taxon>Euteleostomi</taxon>
        <taxon>Mammalia</taxon>
        <taxon>Eutheria</taxon>
        <taxon>Laurasiatheria</taxon>
        <taxon>Chiroptera</taxon>
        <taxon>Yangochiroptera</taxon>
        <taxon>Vespertilionidae</taxon>
        <taxon>Pipistrellus</taxon>
    </lineage>
</organism>
<name>A0ABP0A007_PIPNA</name>
<sequence length="121" mass="13422">MAAMGMGRGAVALMPSLTWELGSGILWGSMLSLNATGVALVHLLLCLEWKIGPWSERGCSELGQGPRAHGDFFGFFSDVCLALQHNFPKVDGKKRWWCQRLKLVYGRTRDLLCFFAQMTGN</sequence>
<evidence type="ECO:0000313" key="2">
    <source>
        <dbReference type="Proteomes" id="UP001314169"/>
    </source>
</evidence>
<dbReference type="EMBL" id="OY882860">
    <property type="protein sequence ID" value="CAK6443838.1"/>
    <property type="molecule type" value="Genomic_DNA"/>
</dbReference>
<keyword evidence="2" id="KW-1185">Reference proteome</keyword>